<protein>
    <submittedName>
        <fullName evidence="2">Uncharacterized protein</fullName>
    </submittedName>
</protein>
<name>R0EYZ3_9BRAS</name>
<gene>
    <name evidence="2" type="ORF">CARUB_v10027316mg</name>
</gene>
<feature type="non-terminal residue" evidence="2">
    <location>
        <position position="1"/>
    </location>
</feature>
<dbReference type="EMBL" id="KB870812">
    <property type="protein sequence ID" value="EOA14166.1"/>
    <property type="molecule type" value="Genomic_DNA"/>
</dbReference>
<organism evidence="2 3">
    <name type="scientific">Capsella rubella</name>
    <dbReference type="NCBI Taxonomy" id="81985"/>
    <lineage>
        <taxon>Eukaryota</taxon>
        <taxon>Viridiplantae</taxon>
        <taxon>Streptophyta</taxon>
        <taxon>Embryophyta</taxon>
        <taxon>Tracheophyta</taxon>
        <taxon>Spermatophyta</taxon>
        <taxon>Magnoliopsida</taxon>
        <taxon>eudicotyledons</taxon>
        <taxon>Gunneridae</taxon>
        <taxon>Pentapetalae</taxon>
        <taxon>rosids</taxon>
        <taxon>malvids</taxon>
        <taxon>Brassicales</taxon>
        <taxon>Brassicaceae</taxon>
        <taxon>Camelineae</taxon>
        <taxon>Capsella</taxon>
    </lineage>
</organism>
<evidence type="ECO:0000313" key="3">
    <source>
        <dbReference type="Proteomes" id="UP000029121"/>
    </source>
</evidence>
<dbReference type="AlphaFoldDB" id="R0EYZ3"/>
<dbReference type="Proteomes" id="UP000029121">
    <property type="component" value="Unassembled WGS sequence"/>
</dbReference>
<proteinExistence type="predicted"/>
<evidence type="ECO:0000256" key="1">
    <source>
        <dbReference type="SAM" id="MobiDB-lite"/>
    </source>
</evidence>
<accession>R0EYZ3</accession>
<evidence type="ECO:0000313" key="2">
    <source>
        <dbReference type="EMBL" id="EOA14166.1"/>
    </source>
</evidence>
<dbReference type="STRING" id="81985.R0EYZ3"/>
<feature type="compositionally biased region" description="Basic and acidic residues" evidence="1">
    <location>
        <begin position="118"/>
        <end position="140"/>
    </location>
</feature>
<sequence>VITYSHTSPSYNPTSPIYSPTSPDHLEEIGGHESSQVDGGNKHDAEATRIIQVPCLQVALLAGAVATLRFLQHNLCARIRILKDSTVDLKSSLRQVELTGTVLQIEFTQQLIDSVLAEDNHDETMEEETKKPSSDQKDCEAALTNQSP</sequence>
<feature type="compositionally biased region" description="Polar residues" evidence="1">
    <location>
        <begin position="1"/>
        <end position="22"/>
    </location>
</feature>
<feature type="region of interest" description="Disordered" evidence="1">
    <location>
        <begin position="1"/>
        <end position="41"/>
    </location>
</feature>
<reference evidence="3" key="1">
    <citation type="journal article" date="2013" name="Nat. Genet.">
        <title>The Capsella rubella genome and the genomic consequences of rapid mating system evolution.</title>
        <authorList>
            <person name="Slotte T."/>
            <person name="Hazzouri K.M."/>
            <person name="Agren J.A."/>
            <person name="Koenig D."/>
            <person name="Maumus F."/>
            <person name="Guo Y.L."/>
            <person name="Steige K."/>
            <person name="Platts A.E."/>
            <person name="Escobar J.S."/>
            <person name="Newman L.K."/>
            <person name="Wang W."/>
            <person name="Mandakova T."/>
            <person name="Vello E."/>
            <person name="Smith L.M."/>
            <person name="Henz S.R."/>
            <person name="Steffen J."/>
            <person name="Takuno S."/>
            <person name="Brandvain Y."/>
            <person name="Coop G."/>
            <person name="Andolfatto P."/>
            <person name="Hu T.T."/>
            <person name="Blanchette M."/>
            <person name="Clark R.M."/>
            <person name="Quesneville H."/>
            <person name="Nordborg M."/>
            <person name="Gaut B.S."/>
            <person name="Lysak M.A."/>
            <person name="Jenkins J."/>
            <person name="Grimwood J."/>
            <person name="Chapman J."/>
            <person name="Prochnik S."/>
            <person name="Shu S."/>
            <person name="Rokhsar D."/>
            <person name="Schmutz J."/>
            <person name="Weigel D."/>
            <person name="Wright S.I."/>
        </authorList>
    </citation>
    <scope>NUCLEOTIDE SEQUENCE [LARGE SCALE GENOMIC DNA]</scope>
    <source>
        <strain evidence="3">cv. Monte Gargano</strain>
    </source>
</reference>
<feature type="region of interest" description="Disordered" evidence="1">
    <location>
        <begin position="118"/>
        <end position="148"/>
    </location>
</feature>
<keyword evidence="3" id="KW-1185">Reference proteome</keyword>